<dbReference type="GO" id="GO:0003677">
    <property type="term" value="F:DNA binding"/>
    <property type="evidence" value="ECO:0007669"/>
    <property type="project" value="UniProtKB-KW"/>
</dbReference>
<evidence type="ECO:0000313" key="2">
    <source>
        <dbReference type="EMBL" id="TMI77756.1"/>
    </source>
</evidence>
<gene>
    <name evidence="2" type="ORF">E6H03_13335</name>
</gene>
<dbReference type="InterPro" id="IPR039052">
    <property type="entry name" value="Antitox_PemI-like"/>
</dbReference>
<evidence type="ECO:0000259" key="1">
    <source>
        <dbReference type="SMART" id="SM00966"/>
    </source>
</evidence>
<dbReference type="Proteomes" id="UP000318093">
    <property type="component" value="Unassembled WGS sequence"/>
</dbReference>
<dbReference type="InterPro" id="IPR007159">
    <property type="entry name" value="SpoVT-AbrB_dom"/>
</dbReference>
<protein>
    <submittedName>
        <fullName evidence="2">AbrB/MazE/SpoVT family DNA-binding domain-containing protein</fullName>
    </submittedName>
</protein>
<dbReference type="EMBL" id="VBAN01000480">
    <property type="protein sequence ID" value="TMI77756.1"/>
    <property type="molecule type" value="Genomic_DNA"/>
</dbReference>
<evidence type="ECO:0000313" key="3">
    <source>
        <dbReference type="Proteomes" id="UP000318093"/>
    </source>
</evidence>
<dbReference type="GO" id="GO:0097351">
    <property type="term" value="F:toxin sequestering activity"/>
    <property type="evidence" value="ECO:0007669"/>
    <property type="project" value="InterPro"/>
</dbReference>
<comment type="caution">
    <text evidence="2">The sequence shown here is derived from an EMBL/GenBank/DDBJ whole genome shotgun (WGS) entry which is preliminary data.</text>
</comment>
<name>A0A537J3Y9_9BACT</name>
<dbReference type="SMART" id="SM00966">
    <property type="entry name" value="SpoVT_AbrB"/>
    <property type="match status" value="1"/>
</dbReference>
<dbReference type="PANTHER" id="PTHR40516">
    <property type="entry name" value="ANTITOXIN CHPS-RELATED"/>
    <property type="match status" value="1"/>
</dbReference>
<sequence>MRTKIQRWGHSLAIRIPKPFAIEVKLGEETEVDLTVTNGSLVVAPAAKPAPSLQDLLSRITKRNLHGEVDMGGPVGREAW</sequence>
<organism evidence="2 3">
    <name type="scientific">Candidatus Segetimicrobium genomatis</name>
    <dbReference type="NCBI Taxonomy" id="2569760"/>
    <lineage>
        <taxon>Bacteria</taxon>
        <taxon>Bacillati</taxon>
        <taxon>Candidatus Sysuimicrobiota</taxon>
        <taxon>Candidatus Sysuimicrobiia</taxon>
        <taxon>Candidatus Sysuimicrobiales</taxon>
        <taxon>Candidatus Segetimicrobiaceae</taxon>
        <taxon>Candidatus Segetimicrobium</taxon>
    </lineage>
</organism>
<dbReference type="PANTHER" id="PTHR40516:SF1">
    <property type="entry name" value="ANTITOXIN CHPS-RELATED"/>
    <property type="match status" value="1"/>
</dbReference>
<proteinExistence type="predicted"/>
<accession>A0A537J3Y9</accession>
<feature type="domain" description="SpoVT-AbrB" evidence="1">
    <location>
        <begin position="6"/>
        <end position="51"/>
    </location>
</feature>
<keyword evidence="2" id="KW-0238">DNA-binding</keyword>
<dbReference type="SUPFAM" id="SSF89447">
    <property type="entry name" value="AbrB/MazE/MraZ-like"/>
    <property type="match status" value="1"/>
</dbReference>
<dbReference type="InterPro" id="IPR037914">
    <property type="entry name" value="SpoVT-AbrB_sf"/>
</dbReference>
<dbReference type="Pfam" id="PF04014">
    <property type="entry name" value="MazE_antitoxin"/>
    <property type="match status" value="1"/>
</dbReference>
<dbReference type="AlphaFoldDB" id="A0A537J3Y9"/>
<dbReference type="Gene3D" id="2.10.260.10">
    <property type="match status" value="1"/>
</dbReference>
<reference evidence="2 3" key="1">
    <citation type="journal article" date="2019" name="Nat. Microbiol.">
        <title>Mediterranean grassland soil C-N compound turnover is dependent on rainfall and depth, and is mediated by genomically divergent microorganisms.</title>
        <authorList>
            <person name="Diamond S."/>
            <person name="Andeer P.F."/>
            <person name="Li Z."/>
            <person name="Crits-Christoph A."/>
            <person name="Burstein D."/>
            <person name="Anantharaman K."/>
            <person name="Lane K.R."/>
            <person name="Thomas B.C."/>
            <person name="Pan C."/>
            <person name="Northen T.R."/>
            <person name="Banfield J.F."/>
        </authorList>
    </citation>
    <scope>NUCLEOTIDE SEQUENCE [LARGE SCALE GENOMIC DNA]</scope>
    <source>
        <strain evidence="2">NP_6</strain>
    </source>
</reference>